<gene>
    <name evidence="1" type="ORF">AM571_CH02890</name>
</gene>
<evidence type="ECO:0000313" key="2">
    <source>
        <dbReference type="Proteomes" id="UP000185109"/>
    </source>
</evidence>
<dbReference type="EMBL" id="CP017241">
    <property type="protein sequence ID" value="APO75692.1"/>
    <property type="molecule type" value="Genomic_DNA"/>
</dbReference>
<sequence length="78" mass="8855">MRMRPNSAGFRKNQPTVWRLPDRVQPTLLFQAIAPHAVALDGFAFTSFFKSGGEGRLYHVFATNFRGQLQATEERLSD</sequence>
<name>A0A1L5P6F0_RHIET</name>
<organism evidence="1 2">
    <name type="scientific">Rhizobium etli 8C-3</name>
    <dbReference type="NCBI Taxonomy" id="538025"/>
    <lineage>
        <taxon>Bacteria</taxon>
        <taxon>Pseudomonadati</taxon>
        <taxon>Pseudomonadota</taxon>
        <taxon>Alphaproteobacteria</taxon>
        <taxon>Hyphomicrobiales</taxon>
        <taxon>Rhizobiaceae</taxon>
        <taxon>Rhizobium/Agrobacterium group</taxon>
        <taxon>Rhizobium</taxon>
    </lineage>
</organism>
<evidence type="ECO:0000313" key="1">
    <source>
        <dbReference type="EMBL" id="APO75692.1"/>
    </source>
</evidence>
<accession>A0A1L5P6F0</accession>
<protein>
    <submittedName>
        <fullName evidence="1">Uncharacterized protein</fullName>
    </submittedName>
</protein>
<proteinExistence type="predicted"/>
<dbReference type="Proteomes" id="UP000185109">
    <property type="component" value="Chromosome"/>
</dbReference>
<reference evidence="1 2" key="1">
    <citation type="submission" date="2016-09" db="EMBL/GenBank/DDBJ databases">
        <title>The complete genome sequences of Rhizobium gallicum, symbiovars gallicum and phaseoli, symbionts associated to common bean (Phaseolus vulgaris).</title>
        <authorList>
            <person name="Bustos P."/>
            <person name="Santamaria R.I."/>
            <person name="Perez-Carrascal O.M."/>
            <person name="Juarez S."/>
            <person name="Lozano L."/>
            <person name="Martinez-Flores I."/>
            <person name="Martinez-Romero E."/>
            <person name="Cevallos M."/>
            <person name="Romero D."/>
            <person name="Davila G."/>
            <person name="Gonzalez V."/>
        </authorList>
    </citation>
    <scope>NUCLEOTIDE SEQUENCE [LARGE SCALE GENOMIC DNA]</scope>
    <source>
        <strain evidence="1 2">8C-3</strain>
    </source>
</reference>
<dbReference type="AlphaFoldDB" id="A0A1L5P6F0"/>